<dbReference type="Proteomes" id="UP001499854">
    <property type="component" value="Unassembled WGS sequence"/>
</dbReference>
<dbReference type="RefSeq" id="WP_344660666.1">
    <property type="nucleotide sequence ID" value="NZ_BAAAQM010000043.1"/>
</dbReference>
<evidence type="ECO:0000313" key="2">
    <source>
        <dbReference type="Proteomes" id="UP001499854"/>
    </source>
</evidence>
<reference evidence="1 2" key="1">
    <citation type="journal article" date="2019" name="Int. J. Syst. Evol. Microbiol.">
        <title>The Global Catalogue of Microorganisms (GCM) 10K type strain sequencing project: providing services to taxonomists for standard genome sequencing and annotation.</title>
        <authorList>
            <consortium name="The Broad Institute Genomics Platform"/>
            <consortium name="The Broad Institute Genome Sequencing Center for Infectious Disease"/>
            <person name="Wu L."/>
            <person name="Ma J."/>
        </authorList>
    </citation>
    <scope>NUCLEOTIDE SEQUENCE [LARGE SCALE GENOMIC DNA]</scope>
    <source>
        <strain evidence="1 2">JCM 16013</strain>
    </source>
</reference>
<dbReference type="EMBL" id="BAAAQM010000043">
    <property type="protein sequence ID" value="GAA1990187.1"/>
    <property type="molecule type" value="Genomic_DNA"/>
</dbReference>
<protein>
    <submittedName>
        <fullName evidence="1">Uncharacterized protein</fullName>
    </submittedName>
</protein>
<evidence type="ECO:0000313" key="1">
    <source>
        <dbReference type="EMBL" id="GAA1990187.1"/>
    </source>
</evidence>
<proteinExistence type="predicted"/>
<sequence length="55" mass="5835">MSEALSPGIPESVLNAVSMPDKVSSPLGELVFFDRLPDDATVTTRRPGEIEPHAG</sequence>
<name>A0ABN2SR70_9ACTN</name>
<keyword evidence="2" id="KW-1185">Reference proteome</keyword>
<comment type="caution">
    <text evidence="1">The sequence shown here is derived from an EMBL/GenBank/DDBJ whole genome shotgun (WGS) entry which is preliminary data.</text>
</comment>
<accession>A0ABN2SR70</accession>
<gene>
    <name evidence="1" type="ORF">GCM10009838_61590</name>
</gene>
<organism evidence="1 2">
    <name type="scientific">Catenulispora subtropica</name>
    <dbReference type="NCBI Taxonomy" id="450798"/>
    <lineage>
        <taxon>Bacteria</taxon>
        <taxon>Bacillati</taxon>
        <taxon>Actinomycetota</taxon>
        <taxon>Actinomycetes</taxon>
        <taxon>Catenulisporales</taxon>
        <taxon>Catenulisporaceae</taxon>
        <taxon>Catenulispora</taxon>
    </lineage>
</organism>